<sequence>MERRATGVFVLIGTLIGLVIWAFSTGDDPIDRVAHEVGADTIGAGPGGLELARDDAGRAAVELDRVDSVPEGSVATTEPRELQNLKGDYMRYFLDVVLDARDLETWNEAEFLDWGVRFSPSPATTAKALDYRLRMMTATHLKRLERVDAATRAEAERIQAEFEAANDDLFEETCALAEAYVRRVRTPESVQVFEDEAAFVAADPPFEPSQWGCTFAWRHEGRLAFLLFDTASDPALRANVEMVDRLRAVRNADLMRVLYAGEELPQR</sequence>
<dbReference type="EMBL" id="CP036290">
    <property type="protein sequence ID" value="QDU85273.1"/>
    <property type="molecule type" value="Genomic_DNA"/>
</dbReference>
<dbReference type="AlphaFoldDB" id="A0A518D1B3"/>
<dbReference type="RefSeq" id="WP_145188318.1">
    <property type="nucleotide sequence ID" value="NZ_CP036290.1"/>
</dbReference>
<proteinExistence type="predicted"/>
<gene>
    <name evidence="1" type="ORF">Pla163_24010</name>
</gene>
<reference evidence="1 2" key="1">
    <citation type="submission" date="2019-02" db="EMBL/GenBank/DDBJ databases">
        <title>Deep-cultivation of Planctomycetes and their phenomic and genomic characterization uncovers novel biology.</title>
        <authorList>
            <person name="Wiegand S."/>
            <person name="Jogler M."/>
            <person name="Boedeker C."/>
            <person name="Pinto D."/>
            <person name="Vollmers J."/>
            <person name="Rivas-Marin E."/>
            <person name="Kohn T."/>
            <person name="Peeters S.H."/>
            <person name="Heuer A."/>
            <person name="Rast P."/>
            <person name="Oberbeckmann S."/>
            <person name="Bunk B."/>
            <person name="Jeske O."/>
            <person name="Meyerdierks A."/>
            <person name="Storesund J.E."/>
            <person name="Kallscheuer N."/>
            <person name="Luecker S."/>
            <person name="Lage O.M."/>
            <person name="Pohl T."/>
            <person name="Merkel B.J."/>
            <person name="Hornburger P."/>
            <person name="Mueller R.-W."/>
            <person name="Bruemmer F."/>
            <person name="Labrenz M."/>
            <person name="Spormann A.M."/>
            <person name="Op den Camp H."/>
            <person name="Overmann J."/>
            <person name="Amann R."/>
            <person name="Jetten M.S.M."/>
            <person name="Mascher T."/>
            <person name="Medema M.H."/>
            <person name="Devos D.P."/>
            <person name="Kaster A.-K."/>
            <person name="Ovreas L."/>
            <person name="Rohde M."/>
            <person name="Galperin M.Y."/>
            <person name="Jogler C."/>
        </authorList>
    </citation>
    <scope>NUCLEOTIDE SEQUENCE [LARGE SCALE GENOMIC DNA]</scope>
    <source>
        <strain evidence="1 2">Pla163</strain>
    </source>
</reference>
<accession>A0A518D1B3</accession>
<dbReference type="Proteomes" id="UP000319342">
    <property type="component" value="Chromosome"/>
</dbReference>
<evidence type="ECO:0000313" key="1">
    <source>
        <dbReference type="EMBL" id="QDU85273.1"/>
    </source>
</evidence>
<name>A0A518D1B3_9BACT</name>
<keyword evidence="2" id="KW-1185">Reference proteome</keyword>
<evidence type="ECO:0000313" key="2">
    <source>
        <dbReference type="Proteomes" id="UP000319342"/>
    </source>
</evidence>
<organism evidence="1 2">
    <name type="scientific">Rohdeia mirabilis</name>
    <dbReference type="NCBI Taxonomy" id="2528008"/>
    <lineage>
        <taxon>Bacteria</taxon>
        <taxon>Pseudomonadati</taxon>
        <taxon>Planctomycetota</taxon>
        <taxon>Planctomycetia</taxon>
        <taxon>Planctomycetia incertae sedis</taxon>
        <taxon>Rohdeia</taxon>
    </lineage>
</organism>
<protein>
    <submittedName>
        <fullName evidence="1">Uncharacterized protein</fullName>
    </submittedName>
</protein>